<name>A0A7R8HE79_LEPSM</name>
<proteinExistence type="predicted"/>
<organism evidence="1 2">
    <name type="scientific">Lepeophtheirus salmonis</name>
    <name type="common">Salmon louse</name>
    <name type="synonym">Caligus salmonis</name>
    <dbReference type="NCBI Taxonomy" id="72036"/>
    <lineage>
        <taxon>Eukaryota</taxon>
        <taxon>Metazoa</taxon>
        <taxon>Ecdysozoa</taxon>
        <taxon>Arthropoda</taxon>
        <taxon>Crustacea</taxon>
        <taxon>Multicrustacea</taxon>
        <taxon>Hexanauplia</taxon>
        <taxon>Copepoda</taxon>
        <taxon>Siphonostomatoida</taxon>
        <taxon>Caligidae</taxon>
        <taxon>Lepeophtheirus</taxon>
    </lineage>
</organism>
<dbReference type="AlphaFoldDB" id="A0A7R8HE79"/>
<reference evidence="1" key="1">
    <citation type="submission" date="2021-02" db="EMBL/GenBank/DDBJ databases">
        <authorList>
            <person name="Bekaert M."/>
        </authorList>
    </citation>
    <scope>NUCLEOTIDE SEQUENCE</scope>
    <source>
        <strain evidence="1">IoA-00</strain>
    </source>
</reference>
<evidence type="ECO:0000313" key="1">
    <source>
        <dbReference type="EMBL" id="CAF3043531.1"/>
    </source>
</evidence>
<dbReference type="Proteomes" id="UP000675881">
    <property type="component" value="Chromosome 9"/>
</dbReference>
<accession>A0A7R8HE79</accession>
<sequence>MNLKVFKDMRDKIRRNDEQYISMFAKGHSRKNNKVGAFVKGPDGFSLQKSSTTKCHKLRKRDKAGTLPNLVFTDDKNFTAETAFNVRNDYVRSNMMGTVTHAG</sequence>
<evidence type="ECO:0000313" key="2">
    <source>
        <dbReference type="Proteomes" id="UP000675881"/>
    </source>
</evidence>
<dbReference type="EMBL" id="HG994588">
    <property type="protein sequence ID" value="CAF3043531.1"/>
    <property type="molecule type" value="Genomic_DNA"/>
</dbReference>
<gene>
    <name evidence="1" type="ORF">LSAA_15196</name>
</gene>
<keyword evidence="2" id="KW-1185">Reference proteome</keyword>
<protein>
    <submittedName>
        <fullName evidence="1">(salmon louse) hypothetical protein</fullName>
    </submittedName>
</protein>